<evidence type="ECO:0000256" key="2">
    <source>
        <dbReference type="ARBA" id="ARBA00022676"/>
    </source>
</evidence>
<accession>A0A840SYW9</accession>
<reference evidence="5 6" key="1">
    <citation type="submission" date="2020-08" db="EMBL/GenBank/DDBJ databases">
        <title>Genomic Encyclopedia of Type Strains, Phase IV (KMG-IV): sequencing the most valuable type-strain genomes for metagenomic binning, comparative biology and taxonomic classification.</title>
        <authorList>
            <person name="Goeker M."/>
        </authorList>
    </citation>
    <scope>NUCLEOTIDE SEQUENCE [LARGE SCALE GENOMIC DNA]</scope>
    <source>
        <strain evidence="5 6">DSM 101730</strain>
    </source>
</reference>
<dbReference type="InterPro" id="IPR029044">
    <property type="entry name" value="Nucleotide-diphossugar_trans"/>
</dbReference>
<gene>
    <name evidence="5" type="ORF">HNP73_004373</name>
</gene>
<evidence type="ECO:0000256" key="3">
    <source>
        <dbReference type="ARBA" id="ARBA00022679"/>
    </source>
</evidence>
<keyword evidence="6" id="KW-1185">Reference proteome</keyword>
<dbReference type="Proteomes" id="UP000549457">
    <property type="component" value="Unassembled WGS sequence"/>
</dbReference>
<dbReference type="SUPFAM" id="SSF53448">
    <property type="entry name" value="Nucleotide-diphospho-sugar transferases"/>
    <property type="match status" value="1"/>
</dbReference>
<dbReference type="Pfam" id="PF00535">
    <property type="entry name" value="Glycos_transf_2"/>
    <property type="match status" value="1"/>
</dbReference>
<dbReference type="Gene3D" id="3.90.550.10">
    <property type="entry name" value="Spore Coat Polysaccharide Biosynthesis Protein SpsA, Chain A"/>
    <property type="match status" value="1"/>
</dbReference>
<evidence type="ECO:0000313" key="6">
    <source>
        <dbReference type="Proteomes" id="UP000549457"/>
    </source>
</evidence>
<name>A0A840SYW9_9RHOB</name>
<evidence type="ECO:0000256" key="1">
    <source>
        <dbReference type="ARBA" id="ARBA00006739"/>
    </source>
</evidence>
<dbReference type="RefSeq" id="WP_184155046.1">
    <property type="nucleotide sequence ID" value="NZ_JACHFM010000007.1"/>
</dbReference>
<keyword evidence="2" id="KW-0328">Glycosyltransferase</keyword>
<dbReference type="PANTHER" id="PTHR43179:SF12">
    <property type="entry name" value="GALACTOFURANOSYLTRANSFERASE GLFT2"/>
    <property type="match status" value="1"/>
</dbReference>
<dbReference type="InterPro" id="IPR001173">
    <property type="entry name" value="Glyco_trans_2-like"/>
</dbReference>
<comment type="caution">
    <text evidence="5">The sequence shown here is derived from an EMBL/GenBank/DDBJ whole genome shotgun (WGS) entry which is preliminary data.</text>
</comment>
<organism evidence="5 6">
    <name type="scientific">Amaricoccus macauensis</name>
    <dbReference type="NCBI Taxonomy" id="57001"/>
    <lineage>
        <taxon>Bacteria</taxon>
        <taxon>Pseudomonadati</taxon>
        <taxon>Pseudomonadota</taxon>
        <taxon>Alphaproteobacteria</taxon>
        <taxon>Rhodobacterales</taxon>
        <taxon>Paracoccaceae</taxon>
        <taxon>Amaricoccus</taxon>
    </lineage>
</organism>
<dbReference type="AlphaFoldDB" id="A0A840SYW9"/>
<sequence length="308" mass="33493">MDSAAAGGPEISVVVPHLNQPDLLEICLASLAAQTLPPDRFEVIIVDNGSGRLPAAEVAHFPFARLVLEPEPGPGPARNRGIALARAGIIAFLDSDCIADPRWLATLLETFAAQPETGVLGGRVTIFAAGPRPNVAEAFDLVYGIRQEVTIARHRFAATANLAVRREVFDAVGLFAGLAVSEDMEWGQRADAAGWPTRLAPGALVRHPARDSMAALRKQWDRHVSHFWSMRPKTTKSSAIWIAHAVAIAGSPLAEIPRILGSDRLSGTRQRLDAFRGVVAMRGYRSRRMLEEAFRPESHARATRWNRS</sequence>
<dbReference type="EMBL" id="JACHFM010000007">
    <property type="protein sequence ID" value="MBB5224403.1"/>
    <property type="molecule type" value="Genomic_DNA"/>
</dbReference>
<dbReference type="GO" id="GO:0016757">
    <property type="term" value="F:glycosyltransferase activity"/>
    <property type="evidence" value="ECO:0007669"/>
    <property type="project" value="UniProtKB-KW"/>
</dbReference>
<evidence type="ECO:0000313" key="5">
    <source>
        <dbReference type="EMBL" id="MBB5224403.1"/>
    </source>
</evidence>
<protein>
    <submittedName>
        <fullName evidence="5">GT2 family glycosyltransferase</fullName>
    </submittedName>
</protein>
<feature type="domain" description="Glycosyltransferase 2-like" evidence="4">
    <location>
        <begin position="12"/>
        <end position="171"/>
    </location>
</feature>
<dbReference type="PANTHER" id="PTHR43179">
    <property type="entry name" value="RHAMNOSYLTRANSFERASE WBBL"/>
    <property type="match status" value="1"/>
</dbReference>
<keyword evidence="3 5" id="KW-0808">Transferase</keyword>
<comment type="similarity">
    <text evidence="1">Belongs to the glycosyltransferase 2 family.</text>
</comment>
<proteinExistence type="inferred from homology"/>
<evidence type="ECO:0000259" key="4">
    <source>
        <dbReference type="Pfam" id="PF00535"/>
    </source>
</evidence>